<dbReference type="NCBIfam" id="TIGR00446">
    <property type="entry name" value="nop2p"/>
    <property type="match status" value="1"/>
</dbReference>
<dbReference type="InterPro" id="IPR029063">
    <property type="entry name" value="SAM-dependent_MTases_sf"/>
</dbReference>
<dbReference type="Gene3D" id="3.40.50.150">
    <property type="entry name" value="Vaccinia Virus protein VP39"/>
    <property type="match status" value="1"/>
</dbReference>
<dbReference type="GeneID" id="24802747"/>
<dbReference type="HOGENOM" id="CLU_005316_7_0_2"/>
<gene>
    <name evidence="7" type="ORF">GAH_00159</name>
</gene>
<dbReference type="PATRIC" id="fig|113653.22.peg.157"/>
<keyword evidence="4 5" id="KW-0694">RNA-binding</keyword>
<dbReference type="STRING" id="113653.GAH_00159"/>
<dbReference type="InParanoid" id="A0A0F7IJR6"/>
<dbReference type="AlphaFoldDB" id="A0A0F7IJR6"/>
<keyword evidence="1 5" id="KW-0489">Methyltransferase</keyword>
<proteinExistence type="inferred from homology"/>
<evidence type="ECO:0000256" key="3">
    <source>
        <dbReference type="ARBA" id="ARBA00022691"/>
    </source>
</evidence>
<evidence type="ECO:0000313" key="7">
    <source>
        <dbReference type="EMBL" id="AKG92482.1"/>
    </source>
</evidence>
<dbReference type="GO" id="GO:0016428">
    <property type="term" value="F:tRNA (cytidine-5-)-methyltransferase activity"/>
    <property type="evidence" value="ECO:0007669"/>
    <property type="project" value="TreeGrafter"/>
</dbReference>
<name>A0A0F7IJR6_9EURY</name>
<dbReference type="InterPro" id="IPR001678">
    <property type="entry name" value="MeTrfase_RsmB-F_NOP2_dom"/>
</dbReference>
<accession>A0A0F7IJR6</accession>
<sequence length="328" mass="37559">MMIFDFPSTPFSRKLAERYGYDEFIIRRWERFFGREETERLVRAMEEVPKYIRVNTLKCDESKLLSRLERRGFRLRETEVRFCYEIVEEPYSVGATPEYLLGYYYVMDKSSCVPPLALKPEEGETVVDFAASPGGKTTMLAQLMNNTGRIIAIEGNRERIQPLVDNIHRMGVLNTAVIHMNSAEFWRTGIKADRILLDAPCTGEGIIHKDPARKTSRGAEDIRFCSTLQRKMLESALRSLKPGGVLVYSTCSLTPEENELVIDEVLRKHDVRLEEVEYGEPAMTRVGDVELSPELEKAKRFYPHIHRCSGFFVAKLVTGGSRARETSS</sequence>
<feature type="binding site" evidence="5">
    <location>
        <position position="198"/>
    </location>
    <ligand>
        <name>S-adenosyl-L-methionine</name>
        <dbReference type="ChEBI" id="CHEBI:59789"/>
    </ligand>
</feature>
<dbReference type="Gene3D" id="3.30.70.1170">
    <property type="entry name" value="Sun protein, domain 3"/>
    <property type="match status" value="1"/>
</dbReference>
<keyword evidence="2 5" id="KW-0808">Transferase</keyword>
<dbReference type="GO" id="GO:0030488">
    <property type="term" value="P:tRNA methylation"/>
    <property type="evidence" value="ECO:0007669"/>
    <property type="project" value="TreeGrafter"/>
</dbReference>
<dbReference type="PANTHER" id="PTHR22807:SF74">
    <property type="entry name" value="TRNA (CYTOSINE(48)-C(5))-METHYLTRANSFERASE"/>
    <property type="match status" value="1"/>
</dbReference>
<dbReference type="InterPro" id="IPR049560">
    <property type="entry name" value="MeTrfase_RsmB-F_NOP2_cat"/>
</dbReference>
<evidence type="ECO:0000256" key="4">
    <source>
        <dbReference type="ARBA" id="ARBA00022884"/>
    </source>
</evidence>
<comment type="similarity">
    <text evidence="5">Belongs to the class I-like SAM-binding methyltransferase superfamily. RsmB/NOP family.</text>
</comment>
<dbReference type="KEGG" id="gah:GAH_00159"/>
<dbReference type="PRINTS" id="PR02008">
    <property type="entry name" value="RCMTFAMILY"/>
</dbReference>
<dbReference type="PANTHER" id="PTHR22807">
    <property type="entry name" value="NOP2 YEAST -RELATED NOL1/NOP2/FMU SUN DOMAIN-CONTAINING"/>
    <property type="match status" value="1"/>
</dbReference>
<organism evidence="7 8">
    <name type="scientific">Geoglobus ahangari</name>
    <dbReference type="NCBI Taxonomy" id="113653"/>
    <lineage>
        <taxon>Archaea</taxon>
        <taxon>Methanobacteriati</taxon>
        <taxon>Methanobacteriota</taxon>
        <taxon>Archaeoglobi</taxon>
        <taxon>Archaeoglobales</taxon>
        <taxon>Archaeoglobaceae</taxon>
        <taxon>Geoglobus</taxon>
    </lineage>
</organism>
<reference evidence="7 8" key="1">
    <citation type="submission" date="2015-04" db="EMBL/GenBank/DDBJ databases">
        <title>The complete genome sequence of the hyperthermophilic, obligate iron-reducing archaeon Geoglobus ahangari strain 234T.</title>
        <authorList>
            <person name="Manzella M.P."/>
            <person name="Holmes D.E."/>
            <person name="Rocheleau J.M."/>
            <person name="Chung A."/>
            <person name="Reguera G."/>
            <person name="Kashefi K."/>
        </authorList>
    </citation>
    <scope>NUCLEOTIDE SEQUENCE [LARGE SCALE GENOMIC DNA]</scope>
    <source>
        <strain evidence="7 8">234</strain>
    </source>
</reference>
<comment type="caution">
    <text evidence="5">Lacks conserved residue(s) required for the propagation of feature annotation.</text>
</comment>
<dbReference type="RefSeq" id="WP_048094249.1">
    <property type="nucleotide sequence ID" value="NZ_CP011267.1"/>
</dbReference>
<dbReference type="GO" id="GO:0003723">
    <property type="term" value="F:RNA binding"/>
    <property type="evidence" value="ECO:0007669"/>
    <property type="project" value="UniProtKB-UniRule"/>
</dbReference>
<evidence type="ECO:0000256" key="1">
    <source>
        <dbReference type="ARBA" id="ARBA00022603"/>
    </source>
</evidence>
<dbReference type="InterPro" id="IPR023267">
    <property type="entry name" value="RCMT"/>
</dbReference>
<dbReference type="EMBL" id="CP011267">
    <property type="protein sequence ID" value="AKG92482.1"/>
    <property type="molecule type" value="Genomic_DNA"/>
</dbReference>
<evidence type="ECO:0000256" key="2">
    <source>
        <dbReference type="ARBA" id="ARBA00022679"/>
    </source>
</evidence>
<keyword evidence="3 5" id="KW-0949">S-adenosyl-L-methionine</keyword>
<dbReference type="OrthoDB" id="14725at2157"/>
<dbReference type="SUPFAM" id="SSF53335">
    <property type="entry name" value="S-adenosyl-L-methionine-dependent methyltransferases"/>
    <property type="match status" value="1"/>
</dbReference>
<dbReference type="Pfam" id="PF01189">
    <property type="entry name" value="Methyltr_RsmB-F"/>
    <property type="match status" value="1"/>
</dbReference>
<dbReference type="InterPro" id="IPR011023">
    <property type="entry name" value="Nop2p"/>
</dbReference>
<evidence type="ECO:0000256" key="5">
    <source>
        <dbReference type="PROSITE-ProRule" id="PRU01023"/>
    </source>
</evidence>
<protein>
    <submittedName>
        <fullName evidence="7">NOL1/NOP2/sun family putative RNA methylase</fullName>
    </submittedName>
</protein>
<feature type="binding site" evidence="5">
    <location>
        <position position="154"/>
    </location>
    <ligand>
        <name>S-adenosyl-L-methionine</name>
        <dbReference type="ChEBI" id="CHEBI:59789"/>
    </ligand>
</feature>
<dbReference type="PROSITE" id="PS51686">
    <property type="entry name" value="SAM_MT_RSMB_NOP"/>
    <property type="match status" value="1"/>
</dbReference>
<dbReference type="Pfam" id="PF22458">
    <property type="entry name" value="RsmF-B_ferredox"/>
    <property type="match status" value="1"/>
</dbReference>
<dbReference type="CDD" id="cd02440">
    <property type="entry name" value="AdoMet_MTases"/>
    <property type="match status" value="1"/>
</dbReference>
<evidence type="ECO:0000313" key="8">
    <source>
        <dbReference type="Proteomes" id="UP000034723"/>
    </source>
</evidence>
<dbReference type="FunCoup" id="A0A0F7IJR6">
    <property type="interactions" value="76"/>
</dbReference>
<keyword evidence="8" id="KW-1185">Reference proteome</keyword>
<feature type="active site" description="Nucleophile" evidence="5">
    <location>
        <position position="251"/>
    </location>
</feature>
<dbReference type="InterPro" id="IPR054728">
    <property type="entry name" value="RsmB-like_ferredoxin"/>
</dbReference>
<feature type="domain" description="SAM-dependent MTase RsmB/NOP-type" evidence="6">
    <location>
        <begin position="40"/>
        <end position="319"/>
    </location>
</feature>
<evidence type="ECO:0000259" key="6">
    <source>
        <dbReference type="PROSITE" id="PS51686"/>
    </source>
</evidence>
<dbReference type="Proteomes" id="UP000034723">
    <property type="component" value="Chromosome"/>
</dbReference>